<proteinExistence type="predicted"/>
<evidence type="ECO:0000313" key="2">
    <source>
        <dbReference type="EMBL" id="AWP01586.1"/>
    </source>
</evidence>
<gene>
    <name evidence="2" type="ORF">SMAX5B_012321</name>
</gene>
<accession>A0A2U9BCR2</accession>
<evidence type="ECO:0000256" key="1">
    <source>
        <dbReference type="SAM" id="MobiDB-lite"/>
    </source>
</evidence>
<reference evidence="2 3" key="1">
    <citation type="submission" date="2017-12" db="EMBL/GenBank/DDBJ databases">
        <title>Integrating genomic resources of turbot (Scophthalmus maximus) in depth evaluation of genetic and physical mapping variation across individuals.</title>
        <authorList>
            <person name="Martinez P."/>
        </authorList>
    </citation>
    <scope>NUCLEOTIDE SEQUENCE [LARGE SCALE GENOMIC DNA]</scope>
</reference>
<dbReference type="EMBL" id="CP026247">
    <property type="protein sequence ID" value="AWP01586.1"/>
    <property type="molecule type" value="Genomic_DNA"/>
</dbReference>
<protein>
    <submittedName>
        <fullName evidence="2">Uncharacterized protein</fullName>
    </submittedName>
</protein>
<dbReference type="AlphaFoldDB" id="A0A2U9BCR2"/>
<organism evidence="2 3">
    <name type="scientific">Scophthalmus maximus</name>
    <name type="common">Turbot</name>
    <name type="synonym">Psetta maxima</name>
    <dbReference type="NCBI Taxonomy" id="52904"/>
    <lineage>
        <taxon>Eukaryota</taxon>
        <taxon>Metazoa</taxon>
        <taxon>Chordata</taxon>
        <taxon>Craniata</taxon>
        <taxon>Vertebrata</taxon>
        <taxon>Euteleostomi</taxon>
        <taxon>Actinopterygii</taxon>
        <taxon>Neopterygii</taxon>
        <taxon>Teleostei</taxon>
        <taxon>Neoteleostei</taxon>
        <taxon>Acanthomorphata</taxon>
        <taxon>Carangaria</taxon>
        <taxon>Pleuronectiformes</taxon>
        <taxon>Pleuronectoidei</taxon>
        <taxon>Scophthalmidae</taxon>
        <taxon>Scophthalmus</taxon>
    </lineage>
</organism>
<dbReference type="Proteomes" id="UP000246464">
    <property type="component" value="Chromosome 5"/>
</dbReference>
<evidence type="ECO:0000313" key="3">
    <source>
        <dbReference type="Proteomes" id="UP000246464"/>
    </source>
</evidence>
<name>A0A2U9BCR2_SCOMX</name>
<feature type="region of interest" description="Disordered" evidence="1">
    <location>
        <begin position="1"/>
        <end position="23"/>
    </location>
</feature>
<feature type="non-terminal residue" evidence="2">
    <location>
        <position position="1"/>
    </location>
</feature>
<sequence>SMLINLRGQVGSGLDRDSSPNWPQQMQRNICSLCVTQSCPLGAPGSPQEPGNGS</sequence>
<feature type="non-terminal residue" evidence="2">
    <location>
        <position position="54"/>
    </location>
</feature>
<keyword evidence="3" id="KW-1185">Reference proteome</keyword>